<feature type="compositionally biased region" description="Gly residues" evidence="1">
    <location>
        <begin position="43"/>
        <end position="59"/>
    </location>
</feature>
<proteinExistence type="predicted"/>
<keyword evidence="2" id="KW-0732">Signal</keyword>
<sequence>MASTKNLLIFGLLLAIVLISFQVGASSTQKENKASGDVQEAQLGGGGYPGNGRGGGYPGNGGGYPGRGGGGGGGGRNGYPWRGCRYGCCRGFRYGNGCAKCCYTAHQTPDAVFEDDIKN</sequence>
<evidence type="ECO:0000256" key="2">
    <source>
        <dbReference type="SAM" id="SignalP"/>
    </source>
</evidence>
<feature type="region of interest" description="Disordered" evidence="1">
    <location>
        <begin position="28"/>
        <end position="59"/>
    </location>
</feature>
<reference evidence="3 4" key="1">
    <citation type="submission" date="2024-05" db="EMBL/GenBank/DDBJ databases">
        <title>De novo assembly of an allotetraploid wild potato.</title>
        <authorList>
            <person name="Hosaka A.J."/>
        </authorList>
    </citation>
    <scope>NUCLEOTIDE SEQUENCE [LARGE SCALE GENOMIC DNA]</scope>
    <source>
        <tissue evidence="3">Young leaves</tissue>
    </source>
</reference>
<evidence type="ECO:0008006" key="5">
    <source>
        <dbReference type="Google" id="ProtNLM"/>
    </source>
</evidence>
<feature type="signal peptide" evidence="2">
    <location>
        <begin position="1"/>
        <end position="25"/>
    </location>
</feature>
<name>A0ABD2TUL0_9SOLN</name>
<dbReference type="Pfam" id="PF07172">
    <property type="entry name" value="GRP"/>
    <property type="match status" value="1"/>
</dbReference>
<evidence type="ECO:0000313" key="3">
    <source>
        <dbReference type="EMBL" id="KAL3360127.1"/>
    </source>
</evidence>
<protein>
    <recommendedName>
        <fullName evidence="5">Glycine-rich protein</fullName>
    </recommendedName>
</protein>
<keyword evidence="4" id="KW-1185">Reference proteome</keyword>
<feature type="chain" id="PRO_5044782281" description="Glycine-rich protein" evidence="2">
    <location>
        <begin position="26"/>
        <end position="119"/>
    </location>
</feature>
<gene>
    <name evidence="3" type="ORF">AABB24_016566</name>
</gene>
<evidence type="ECO:0000313" key="4">
    <source>
        <dbReference type="Proteomes" id="UP001627284"/>
    </source>
</evidence>
<organism evidence="3 4">
    <name type="scientific">Solanum stoloniferum</name>
    <dbReference type="NCBI Taxonomy" id="62892"/>
    <lineage>
        <taxon>Eukaryota</taxon>
        <taxon>Viridiplantae</taxon>
        <taxon>Streptophyta</taxon>
        <taxon>Embryophyta</taxon>
        <taxon>Tracheophyta</taxon>
        <taxon>Spermatophyta</taxon>
        <taxon>Magnoliopsida</taxon>
        <taxon>eudicotyledons</taxon>
        <taxon>Gunneridae</taxon>
        <taxon>Pentapetalae</taxon>
        <taxon>asterids</taxon>
        <taxon>lamiids</taxon>
        <taxon>Solanales</taxon>
        <taxon>Solanaceae</taxon>
        <taxon>Solanoideae</taxon>
        <taxon>Solaneae</taxon>
        <taxon>Solanum</taxon>
    </lineage>
</organism>
<dbReference type="PANTHER" id="PTHR37389:SF33">
    <property type="entry name" value="GLYCINE-RICH PROTEIN-LIKE"/>
    <property type="match status" value="1"/>
</dbReference>
<dbReference type="AlphaFoldDB" id="A0ABD2TUL0"/>
<dbReference type="PANTHER" id="PTHR37389">
    <property type="entry name" value="NODULIN-24"/>
    <property type="match status" value="1"/>
</dbReference>
<dbReference type="InterPro" id="IPR010800">
    <property type="entry name" value="GRP"/>
</dbReference>
<comment type="caution">
    <text evidence="3">The sequence shown here is derived from an EMBL/GenBank/DDBJ whole genome shotgun (WGS) entry which is preliminary data.</text>
</comment>
<dbReference type="EMBL" id="JBJKTR010000009">
    <property type="protein sequence ID" value="KAL3360127.1"/>
    <property type="molecule type" value="Genomic_DNA"/>
</dbReference>
<evidence type="ECO:0000256" key="1">
    <source>
        <dbReference type="SAM" id="MobiDB-lite"/>
    </source>
</evidence>
<dbReference type="Proteomes" id="UP001627284">
    <property type="component" value="Unassembled WGS sequence"/>
</dbReference>
<accession>A0ABD2TUL0</accession>